<gene>
    <name evidence="2" type="ORF">GcM3_022027</name>
</gene>
<feature type="region of interest" description="Disordered" evidence="1">
    <location>
        <begin position="115"/>
        <end position="181"/>
    </location>
</feature>
<evidence type="ECO:0000313" key="2">
    <source>
        <dbReference type="EMBL" id="RKF82640.1"/>
    </source>
</evidence>
<reference evidence="2 3" key="1">
    <citation type="journal article" date="2018" name="BMC Genomics">
        <title>Comparative genome analyses reveal sequence features reflecting distinct modes of host-adaptation between dicot and monocot powdery mildew.</title>
        <authorList>
            <person name="Wu Y."/>
            <person name="Ma X."/>
            <person name="Pan Z."/>
            <person name="Kale S.D."/>
            <person name="Song Y."/>
            <person name="King H."/>
            <person name="Zhang Q."/>
            <person name="Presley C."/>
            <person name="Deng X."/>
            <person name="Wei C.I."/>
            <person name="Xiao S."/>
        </authorList>
    </citation>
    <scope>NUCLEOTIDE SEQUENCE [LARGE SCALE GENOMIC DNA]</scope>
    <source>
        <strain evidence="2">UMSG3</strain>
    </source>
</reference>
<dbReference type="AlphaFoldDB" id="A0A420J777"/>
<accession>A0A420J777</accession>
<evidence type="ECO:0000313" key="3">
    <source>
        <dbReference type="Proteomes" id="UP000283383"/>
    </source>
</evidence>
<feature type="compositionally biased region" description="Polar residues" evidence="1">
    <location>
        <begin position="59"/>
        <end position="95"/>
    </location>
</feature>
<dbReference type="Proteomes" id="UP000283383">
    <property type="component" value="Unassembled WGS sequence"/>
</dbReference>
<organism evidence="2 3">
    <name type="scientific">Golovinomyces cichoracearum</name>
    <dbReference type="NCBI Taxonomy" id="62708"/>
    <lineage>
        <taxon>Eukaryota</taxon>
        <taxon>Fungi</taxon>
        <taxon>Dikarya</taxon>
        <taxon>Ascomycota</taxon>
        <taxon>Pezizomycotina</taxon>
        <taxon>Leotiomycetes</taxon>
        <taxon>Erysiphales</taxon>
        <taxon>Erysiphaceae</taxon>
        <taxon>Golovinomyces</taxon>
    </lineage>
</organism>
<protein>
    <submittedName>
        <fullName evidence="2">Uncharacterized protein</fullName>
    </submittedName>
</protein>
<feature type="region of interest" description="Disordered" evidence="1">
    <location>
        <begin position="1"/>
        <end position="100"/>
    </location>
</feature>
<evidence type="ECO:0000256" key="1">
    <source>
        <dbReference type="SAM" id="MobiDB-lite"/>
    </source>
</evidence>
<sequence length="260" mass="30036">MSRNFKSRFNPHVIRAQKEAADQQRREDDQKRRDEEFIEALHRKKLREAGDRSAAPTLPATTSVTQDNFSYQNRLEPTPLTSAPPTISTDPNPNFQPAEPVDYSKVTTELRTRERNVQQAMFDSQNQGRQSEDTEESENARLRYASANRERNSRIGHRSTVSSNTDHFQQTTEPKSQPELQQIVPACERSRAGPPSDRRMLTELAKVYTPDNIKYGGDMYDPLDSKLLIFEDWCNKLNIISDDRDHAFSIILKGRTQEYY</sequence>
<feature type="compositionally biased region" description="Polar residues" evidence="1">
    <location>
        <begin position="159"/>
        <end position="180"/>
    </location>
</feature>
<feature type="compositionally biased region" description="Polar residues" evidence="1">
    <location>
        <begin position="117"/>
        <end position="129"/>
    </location>
</feature>
<comment type="caution">
    <text evidence="2">The sequence shown here is derived from an EMBL/GenBank/DDBJ whole genome shotgun (WGS) entry which is preliminary data.</text>
</comment>
<proteinExistence type="predicted"/>
<feature type="compositionally biased region" description="Basic and acidic residues" evidence="1">
    <location>
        <begin position="16"/>
        <end position="51"/>
    </location>
</feature>
<name>A0A420J777_9PEZI</name>
<keyword evidence="3" id="KW-1185">Reference proteome</keyword>
<dbReference type="EMBL" id="MCBQ01002292">
    <property type="protein sequence ID" value="RKF82640.1"/>
    <property type="molecule type" value="Genomic_DNA"/>
</dbReference>